<dbReference type="GO" id="GO:0048038">
    <property type="term" value="F:quinone binding"/>
    <property type="evidence" value="ECO:0007669"/>
    <property type="project" value="UniProtKB-KW"/>
</dbReference>
<dbReference type="InterPro" id="IPR010096">
    <property type="entry name" value="NADH-Q_OxRdtase_suN/2"/>
</dbReference>
<feature type="transmembrane region" description="Helical" evidence="5">
    <location>
        <begin position="229"/>
        <end position="252"/>
    </location>
</feature>
<dbReference type="RefSeq" id="WP_267927456.1">
    <property type="nucleotide sequence ID" value="NZ_AP024233.1"/>
</dbReference>
<feature type="transmembrane region" description="Helical" evidence="5">
    <location>
        <begin position="391"/>
        <end position="410"/>
    </location>
</feature>
<feature type="transmembrane region" description="Helical" evidence="5">
    <location>
        <begin position="286"/>
        <end position="304"/>
    </location>
</feature>
<dbReference type="GO" id="GO:0050136">
    <property type="term" value="F:NADH dehydrogenase (quinone) (non-electrogenic) activity"/>
    <property type="evidence" value="ECO:0007669"/>
    <property type="project" value="UniProtKB-UniRule"/>
</dbReference>
<evidence type="ECO:0000313" key="8">
    <source>
        <dbReference type="EMBL" id="BCO10737.1"/>
    </source>
</evidence>
<dbReference type="GO" id="GO:0008137">
    <property type="term" value="F:NADH dehydrogenase (ubiquinone) activity"/>
    <property type="evidence" value="ECO:0007669"/>
    <property type="project" value="InterPro"/>
</dbReference>
<dbReference type="GO" id="GO:0042773">
    <property type="term" value="P:ATP synthesis coupled electron transport"/>
    <property type="evidence" value="ECO:0007669"/>
    <property type="project" value="InterPro"/>
</dbReference>
<gene>
    <name evidence="5 8" type="primary">nuoN</name>
    <name evidence="8" type="ORF">GF1_31130</name>
</gene>
<dbReference type="EC" id="7.1.1.-" evidence="5"/>
<comment type="subunit">
    <text evidence="5">NDH-1 is composed of 14 different subunits. Subunits NuoA, H, J, K, L, M, N constitute the membrane sector of the complex.</text>
</comment>
<dbReference type="InterPro" id="IPR001750">
    <property type="entry name" value="ND/Mrp_TM"/>
</dbReference>
<organism evidence="8 9">
    <name type="scientific">Desulfolithobacter dissulfuricans</name>
    <dbReference type="NCBI Taxonomy" id="2795293"/>
    <lineage>
        <taxon>Bacteria</taxon>
        <taxon>Pseudomonadati</taxon>
        <taxon>Thermodesulfobacteriota</taxon>
        <taxon>Desulfobulbia</taxon>
        <taxon>Desulfobulbales</taxon>
        <taxon>Desulfobulbaceae</taxon>
        <taxon>Desulfolithobacter</taxon>
    </lineage>
</organism>
<evidence type="ECO:0000256" key="5">
    <source>
        <dbReference type="HAMAP-Rule" id="MF_00445"/>
    </source>
</evidence>
<keyword evidence="5" id="KW-1003">Cell membrane</keyword>
<sequence length="464" mass="49983">MFNGILPEIVISTAAIFFFISSLLDRKNLQRWAMGFGGVAVLASLIGLKHKYIFFHGAFTVDGFSRFFSLLICVAYLLACVIGGRLRQTDDQKTGEFYFFISISTLGLLLVTGATELLTLFIGLEISSYPLFIVASYRKGLGYQFESVAKYMIFGAVSTAFMLYGITYLYGAFGSTFLADIIPAIPTHLHDPMAVLGVILFMAGLLYKLSAFPFHFWAPDVYAGSAAEVVAYIAALPKLAAVALLVRVVSLFMDMEGLTPVLTILAILSMTMGNLMALTQTELKRLLAYSAVSHAGYILLGLLAPADGGLTASLFYGTVYTFMTLAAFLVAIQVAGDEHDIPLDNLAGLWHRSPVLAIMLVITFISLAGLPPTAGFTGKLLLLTAVWKAGYFWPVFAAVINTLIGMFYYLKVIKISLVSSTDPVPLAPPSHIRSLALALALLLLFLGLLPGGVLELAEAAIGSL</sequence>
<comment type="subcellular location">
    <subcellularLocation>
        <location evidence="5">Cell membrane</location>
        <topology evidence="5">Multi-pass membrane protein</topology>
    </subcellularLocation>
    <subcellularLocation>
        <location evidence="1">Endomembrane system</location>
        <topology evidence="1">Multi-pass membrane protein</topology>
    </subcellularLocation>
    <subcellularLocation>
        <location evidence="6">Membrane</location>
        <topology evidence="6">Multi-pass membrane protein</topology>
    </subcellularLocation>
</comment>
<keyword evidence="3 5" id="KW-1133">Transmembrane helix</keyword>
<feature type="transmembrane region" description="Helical" evidence="5">
    <location>
        <begin position="149"/>
        <end position="173"/>
    </location>
</feature>
<dbReference type="KEGG" id="ddu:GF1_31130"/>
<evidence type="ECO:0000256" key="3">
    <source>
        <dbReference type="ARBA" id="ARBA00022989"/>
    </source>
</evidence>
<evidence type="ECO:0000256" key="2">
    <source>
        <dbReference type="ARBA" id="ARBA00022692"/>
    </source>
</evidence>
<keyword evidence="5" id="KW-0813">Transport</keyword>
<comment type="catalytic activity">
    <reaction evidence="5">
        <text>a quinone + NADH + 5 H(+)(in) = a quinol + NAD(+) + 4 H(+)(out)</text>
        <dbReference type="Rhea" id="RHEA:57888"/>
        <dbReference type="ChEBI" id="CHEBI:15378"/>
        <dbReference type="ChEBI" id="CHEBI:24646"/>
        <dbReference type="ChEBI" id="CHEBI:57540"/>
        <dbReference type="ChEBI" id="CHEBI:57945"/>
        <dbReference type="ChEBI" id="CHEBI:132124"/>
    </reaction>
</comment>
<keyword evidence="9" id="KW-1185">Reference proteome</keyword>
<proteinExistence type="inferred from homology"/>
<feature type="transmembrane region" description="Helical" evidence="5">
    <location>
        <begin position="353"/>
        <end position="371"/>
    </location>
</feature>
<dbReference type="GO" id="GO:0005886">
    <property type="term" value="C:plasma membrane"/>
    <property type="evidence" value="ECO:0007669"/>
    <property type="project" value="UniProtKB-SubCell"/>
</dbReference>
<evidence type="ECO:0000259" key="7">
    <source>
        <dbReference type="Pfam" id="PF00361"/>
    </source>
</evidence>
<comment type="similarity">
    <text evidence="5">Belongs to the complex I subunit 2 family.</text>
</comment>
<evidence type="ECO:0000313" key="9">
    <source>
        <dbReference type="Proteomes" id="UP001063350"/>
    </source>
</evidence>
<dbReference type="EMBL" id="AP024233">
    <property type="protein sequence ID" value="BCO10737.1"/>
    <property type="molecule type" value="Genomic_DNA"/>
</dbReference>
<feature type="transmembrane region" description="Helical" evidence="5">
    <location>
        <begin position="193"/>
        <end position="217"/>
    </location>
</feature>
<comment type="function">
    <text evidence="5">NDH-1 shuttles electrons from NADH, via FMN and iron-sulfur (Fe-S) centers, to quinones in the respiratory chain. The immediate electron acceptor for the enzyme in this species is believed to be ubiquinone. Couples the redox reaction to proton translocation (for every two electrons transferred, four hydrogen ions are translocated across the cytoplasmic membrane), and thus conserves the redox energy in a proton gradient.</text>
</comment>
<feature type="transmembrane region" description="Helical" evidence="5">
    <location>
        <begin position="97"/>
        <end position="114"/>
    </location>
</feature>
<dbReference type="Proteomes" id="UP001063350">
    <property type="component" value="Chromosome"/>
</dbReference>
<feature type="transmembrane region" description="Helical" evidence="5">
    <location>
        <begin position="6"/>
        <end position="24"/>
    </location>
</feature>
<keyword evidence="2 5" id="KW-0812">Transmembrane</keyword>
<keyword evidence="5" id="KW-0874">Quinone</keyword>
<keyword evidence="5" id="KW-0830">Ubiquinone</keyword>
<feature type="transmembrane region" description="Helical" evidence="5">
    <location>
        <begin position="310"/>
        <end position="332"/>
    </location>
</feature>
<keyword evidence="4 5" id="KW-0472">Membrane</keyword>
<keyword evidence="5" id="KW-0520">NAD</keyword>
<evidence type="ECO:0000256" key="6">
    <source>
        <dbReference type="RuleBase" id="RU000320"/>
    </source>
</evidence>
<protein>
    <recommendedName>
        <fullName evidence="5">NADH-quinone oxidoreductase subunit N</fullName>
        <ecNumber evidence="5">7.1.1.-</ecNumber>
    </recommendedName>
    <alternativeName>
        <fullName evidence="5">NADH dehydrogenase I subunit N</fullName>
    </alternativeName>
    <alternativeName>
        <fullName evidence="5">NDH-1 subunit N</fullName>
    </alternativeName>
</protein>
<feature type="transmembrane region" description="Helical" evidence="5">
    <location>
        <begin position="258"/>
        <end position="279"/>
    </location>
</feature>
<feature type="transmembrane region" description="Helical" evidence="5">
    <location>
        <begin position="36"/>
        <end position="55"/>
    </location>
</feature>
<dbReference type="Pfam" id="PF00361">
    <property type="entry name" value="Proton_antipo_M"/>
    <property type="match status" value="1"/>
</dbReference>
<evidence type="ECO:0000256" key="1">
    <source>
        <dbReference type="ARBA" id="ARBA00004127"/>
    </source>
</evidence>
<dbReference type="NCBIfam" id="TIGR01770">
    <property type="entry name" value="NDH_I_N"/>
    <property type="match status" value="1"/>
</dbReference>
<dbReference type="AlphaFoldDB" id="A0A915XL06"/>
<dbReference type="GO" id="GO:0012505">
    <property type="term" value="C:endomembrane system"/>
    <property type="evidence" value="ECO:0007669"/>
    <property type="project" value="UniProtKB-SubCell"/>
</dbReference>
<evidence type="ECO:0000256" key="4">
    <source>
        <dbReference type="ARBA" id="ARBA00023136"/>
    </source>
</evidence>
<accession>A0A915XL06</accession>
<feature type="domain" description="NADH:quinone oxidoreductase/Mrp antiporter transmembrane" evidence="7">
    <location>
        <begin position="114"/>
        <end position="404"/>
    </location>
</feature>
<feature type="transmembrane region" description="Helical" evidence="5">
    <location>
        <begin position="435"/>
        <end position="454"/>
    </location>
</feature>
<dbReference type="HAMAP" id="MF_00445">
    <property type="entry name" value="NDH1_NuoN_1"/>
    <property type="match status" value="1"/>
</dbReference>
<keyword evidence="5" id="KW-1278">Translocase</keyword>
<feature type="transmembrane region" description="Helical" evidence="5">
    <location>
        <begin position="67"/>
        <end position="85"/>
    </location>
</feature>
<name>A0A915XL06_9BACT</name>
<dbReference type="PANTHER" id="PTHR22773">
    <property type="entry name" value="NADH DEHYDROGENASE"/>
    <property type="match status" value="1"/>
</dbReference>
<reference evidence="8" key="1">
    <citation type="submission" date="2020-12" db="EMBL/GenBank/DDBJ databases">
        <title>Desulfobium dissulfuricans gen. nov., sp. nov., a novel mesophilic, sulfate-reducing bacterium isolated from a deep-sea hydrothermal vent.</title>
        <authorList>
            <person name="Hashimoto Y."/>
            <person name="Tame A."/>
            <person name="Sawayama S."/>
            <person name="Miyazaki J."/>
            <person name="Takai K."/>
            <person name="Nakagawa S."/>
        </authorList>
    </citation>
    <scope>NUCLEOTIDE SEQUENCE</scope>
    <source>
        <strain evidence="8">GF1</strain>
    </source>
</reference>